<reference evidence="2 3" key="1">
    <citation type="submission" date="2016-06" db="EMBL/GenBank/DDBJ databases">
        <title>Draft Genome Sequence of Tenacibaculum soleae UCD-KL19.</title>
        <authorList>
            <person name="Eisen J.A."/>
            <person name="Coil D.A."/>
            <person name="Lujan K.M."/>
        </authorList>
    </citation>
    <scope>NUCLEOTIDE SEQUENCE [LARGE SCALE GENOMIC DNA]</scope>
    <source>
        <strain evidence="2 3">UCD-KL19</strain>
    </source>
</reference>
<dbReference type="Proteomes" id="UP000093186">
    <property type="component" value="Unassembled WGS sequence"/>
</dbReference>
<feature type="transmembrane region" description="Helical" evidence="1">
    <location>
        <begin position="61"/>
        <end position="78"/>
    </location>
</feature>
<keyword evidence="1" id="KW-1133">Transmembrane helix</keyword>
<dbReference type="AlphaFoldDB" id="A0A1B9Y2V3"/>
<keyword evidence="3" id="KW-1185">Reference proteome</keyword>
<dbReference type="STRING" id="447689.BA195_05155"/>
<dbReference type="RefSeq" id="WP_068703109.1">
    <property type="nucleotide sequence ID" value="NZ_MAKX01000001.1"/>
</dbReference>
<evidence type="ECO:0000256" key="1">
    <source>
        <dbReference type="SAM" id="Phobius"/>
    </source>
</evidence>
<comment type="caution">
    <text evidence="2">The sequence shown here is derived from an EMBL/GenBank/DDBJ whole genome shotgun (WGS) entry which is preliminary data.</text>
</comment>
<keyword evidence="1" id="KW-0472">Membrane</keyword>
<dbReference type="OrthoDB" id="1446382at2"/>
<sequence length="82" mass="9366">MSLLKKIQKGSFWVNVVKVSVPFLVFVTLFSLLVNSGSALFSGDFETVNAINFSENKWQRFWLTKVTVSILYAIYVVNKKTK</sequence>
<accession>A0A1B9Y2V3</accession>
<dbReference type="EMBL" id="MAKX01000001">
    <property type="protein sequence ID" value="OCK44079.1"/>
    <property type="molecule type" value="Genomic_DNA"/>
</dbReference>
<feature type="transmembrane region" description="Helical" evidence="1">
    <location>
        <begin position="12"/>
        <end position="34"/>
    </location>
</feature>
<name>A0A1B9Y2V3_9FLAO</name>
<protein>
    <submittedName>
        <fullName evidence="2">Uncharacterized protein</fullName>
    </submittedName>
</protein>
<proteinExistence type="predicted"/>
<keyword evidence="1" id="KW-0812">Transmembrane</keyword>
<evidence type="ECO:0000313" key="2">
    <source>
        <dbReference type="EMBL" id="OCK44079.1"/>
    </source>
</evidence>
<organism evidence="2 3">
    <name type="scientific">Tenacibaculum soleae</name>
    <dbReference type="NCBI Taxonomy" id="447689"/>
    <lineage>
        <taxon>Bacteria</taxon>
        <taxon>Pseudomonadati</taxon>
        <taxon>Bacteroidota</taxon>
        <taxon>Flavobacteriia</taxon>
        <taxon>Flavobacteriales</taxon>
        <taxon>Flavobacteriaceae</taxon>
        <taxon>Tenacibaculum</taxon>
    </lineage>
</organism>
<evidence type="ECO:0000313" key="3">
    <source>
        <dbReference type="Proteomes" id="UP000093186"/>
    </source>
</evidence>
<gene>
    <name evidence="2" type="ORF">BA195_05155</name>
</gene>